<accession>A0A9D1WWI9</accession>
<evidence type="ECO:0000313" key="4">
    <source>
        <dbReference type="Proteomes" id="UP000886721"/>
    </source>
</evidence>
<feature type="region of interest" description="Disordered" evidence="1">
    <location>
        <begin position="32"/>
        <end position="69"/>
    </location>
</feature>
<reference evidence="3" key="2">
    <citation type="submission" date="2021-04" db="EMBL/GenBank/DDBJ databases">
        <authorList>
            <person name="Gilroy R."/>
        </authorList>
    </citation>
    <scope>NUCLEOTIDE SEQUENCE</scope>
    <source>
        <strain evidence="3">CHK191-13928</strain>
    </source>
</reference>
<reference evidence="3" key="1">
    <citation type="journal article" date="2021" name="PeerJ">
        <title>Extensive microbial diversity within the chicken gut microbiome revealed by metagenomics and culture.</title>
        <authorList>
            <person name="Gilroy R."/>
            <person name="Ravi A."/>
            <person name="Getino M."/>
            <person name="Pursley I."/>
            <person name="Horton D.L."/>
            <person name="Alikhan N.F."/>
            <person name="Baker D."/>
            <person name="Gharbi K."/>
            <person name="Hall N."/>
            <person name="Watson M."/>
            <person name="Adriaenssens E.M."/>
            <person name="Foster-Nyarko E."/>
            <person name="Jarju S."/>
            <person name="Secka A."/>
            <person name="Antonio M."/>
            <person name="Oren A."/>
            <person name="Chaudhuri R.R."/>
            <person name="La Ragione R."/>
            <person name="Hildebrand F."/>
            <person name="Pallen M.J."/>
        </authorList>
    </citation>
    <scope>NUCLEOTIDE SEQUENCE</scope>
    <source>
        <strain evidence="3">CHK191-13928</strain>
    </source>
</reference>
<keyword evidence="2" id="KW-0812">Transmembrane</keyword>
<dbReference type="AlphaFoldDB" id="A0A9D1WWI9"/>
<feature type="compositionally biased region" description="Low complexity" evidence="1">
    <location>
        <begin position="42"/>
        <end position="68"/>
    </location>
</feature>
<sequence length="185" mass="20764">MKKDKTEKKKGGKLKWIIIIIIVFAVIGGSADEEDEKKKATNETTTEATTESTTKATTEATTKATTEATTEKKLTKKDYNPQITYDDLARNPDKYTYERITFQGTVVQVMEDNENDQTQIRLATKDGYDDVIFIVVDRDSLDKRILEDDVIRFYGISAGLVTYQSTLGGEITIPSASVEKVEFIN</sequence>
<comment type="caution">
    <text evidence="3">The sequence shown here is derived from an EMBL/GenBank/DDBJ whole genome shotgun (WGS) entry which is preliminary data.</text>
</comment>
<dbReference type="EMBL" id="DXEM01000014">
    <property type="protein sequence ID" value="HIX67355.1"/>
    <property type="molecule type" value="Genomic_DNA"/>
</dbReference>
<feature type="transmembrane region" description="Helical" evidence="2">
    <location>
        <begin position="12"/>
        <end position="31"/>
    </location>
</feature>
<evidence type="ECO:0000256" key="2">
    <source>
        <dbReference type="SAM" id="Phobius"/>
    </source>
</evidence>
<evidence type="ECO:0000256" key="1">
    <source>
        <dbReference type="SAM" id="MobiDB-lite"/>
    </source>
</evidence>
<gene>
    <name evidence="3" type="ORF">H9735_04400</name>
</gene>
<keyword evidence="2" id="KW-0472">Membrane</keyword>
<proteinExistence type="predicted"/>
<organism evidence="3 4">
    <name type="scientific">Candidatus Anaerostipes excrementavium</name>
    <dbReference type="NCBI Taxonomy" id="2838463"/>
    <lineage>
        <taxon>Bacteria</taxon>
        <taxon>Bacillati</taxon>
        <taxon>Bacillota</taxon>
        <taxon>Clostridia</taxon>
        <taxon>Lachnospirales</taxon>
        <taxon>Lachnospiraceae</taxon>
        <taxon>Anaerostipes</taxon>
    </lineage>
</organism>
<evidence type="ECO:0000313" key="3">
    <source>
        <dbReference type="EMBL" id="HIX67355.1"/>
    </source>
</evidence>
<name>A0A9D1WWI9_9FIRM</name>
<keyword evidence="2" id="KW-1133">Transmembrane helix</keyword>
<dbReference type="Proteomes" id="UP000886721">
    <property type="component" value="Unassembled WGS sequence"/>
</dbReference>
<protein>
    <submittedName>
        <fullName evidence="3">Toxin regulator</fullName>
    </submittedName>
</protein>